<comment type="similarity">
    <text evidence="5 22">Belongs to the D-alanine--D-alanine ligase family.</text>
</comment>
<feature type="active site" evidence="23">
    <location>
        <position position="16"/>
    </location>
</feature>
<feature type="binding site" evidence="25">
    <location>
        <position position="298"/>
    </location>
    <ligand>
        <name>Mg(2+)</name>
        <dbReference type="ChEBI" id="CHEBI:18420"/>
        <label>1</label>
    </ligand>
</feature>
<keyword evidence="10 24" id="KW-0547">Nucleotide-binding</keyword>
<evidence type="ECO:0000256" key="20">
    <source>
        <dbReference type="ARBA" id="ARBA00076288"/>
    </source>
</evidence>
<dbReference type="NCBIfam" id="NF002528">
    <property type="entry name" value="PRK01966.1-4"/>
    <property type="match status" value="1"/>
</dbReference>
<dbReference type="GO" id="GO:0008360">
    <property type="term" value="P:regulation of cell shape"/>
    <property type="evidence" value="ECO:0007669"/>
    <property type="project" value="UniProtKB-KW"/>
</dbReference>
<evidence type="ECO:0000256" key="4">
    <source>
        <dbReference type="ARBA" id="ARBA00004752"/>
    </source>
</evidence>
<dbReference type="UniPathway" id="UPA00219"/>
<dbReference type="Gene3D" id="3.30.470.20">
    <property type="entry name" value="ATP-grasp fold, B domain"/>
    <property type="match status" value="1"/>
</dbReference>
<evidence type="ECO:0000256" key="3">
    <source>
        <dbReference type="ARBA" id="ARBA00004496"/>
    </source>
</evidence>
<keyword evidence="9 25" id="KW-0479">Metal-binding</keyword>
<comment type="cofactor">
    <cofactor evidence="25">
        <name>Mg(2+)</name>
        <dbReference type="ChEBI" id="CHEBI:18420"/>
    </cofactor>
    <cofactor evidence="25">
        <name>Mn(2+)</name>
        <dbReference type="ChEBI" id="CHEBI:29035"/>
    </cofactor>
    <text evidence="25">Binds 2 magnesium or manganese ions per subunit.</text>
</comment>
<dbReference type="PANTHER" id="PTHR23132">
    <property type="entry name" value="D-ALANINE--D-ALANINE LIGASE"/>
    <property type="match status" value="1"/>
</dbReference>
<reference evidence="28 29" key="1">
    <citation type="submission" date="2018-10" db="EMBL/GenBank/DDBJ databases">
        <title>Phylogenomics of Brevibacillus.</title>
        <authorList>
            <person name="Dunlap C."/>
        </authorList>
    </citation>
    <scope>NUCLEOTIDE SEQUENCE [LARGE SCALE GENOMIC DNA]</scope>
    <source>
        <strain evidence="28 29">JCM 15085</strain>
    </source>
</reference>
<dbReference type="InterPro" id="IPR013815">
    <property type="entry name" value="ATP_grasp_subdomain_1"/>
</dbReference>
<dbReference type="Gene3D" id="3.40.50.20">
    <property type="match status" value="1"/>
</dbReference>
<dbReference type="GO" id="GO:0046872">
    <property type="term" value="F:metal ion binding"/>
    <property type="evidence" value="ECO:0007669"/>
    <property type="project" value="UniProtKB-KW"/>
</dbReference>
<evidence type="ECO:0000256" key="6">
    <source>
        <dbReference type="ARBA" id="ARBA00012216"/>
    </source>
</evidence>
<evidence type="ECO:0000256" key="25">
    <source>
        <dbReference type="PIRSR" id="PIRSR039102-3"/>
    </source>
</evidence>
<keyword evidence="7 22" id="KW-0963">Cytoplasm</keyword>
<dbReference type="InterPro" id="IPR011127">
    <property type="entry name" value="Dala_Dala_lig_N"/>
</dbReference>
<dbReference type="AlphaFoldDB" id="A0A3M8D2G0"/>
<dbReference type="PROSITE" id="PS00843">
    <property type="entry name" value="DALA_DALA_LIGASE_1"/>
    <property type="match status" value="1"/>
</dbReference>
<dbReference type="GO" id="GO:0071555">
    <property type="term" value="P:cell wall organization"/>
    <property type="evidence" value="ECO:0007669"/>
    <property type="project" value="UniProtKB-KW"/>
</dbReference>
<feature type="active site" evidence="23">
    <location>
        <position position="322"/>
    </location>
</feature>
<feature type="binding site" evidence="25">
    <location>
        <position position="311"/>
    </location>
    <ligand>
        <name>Mg(2+)</name>
        <dbReference type="ChEBI" id="CHEBI:18420"/>
        <label>2</label>
    </ligand>
</feature>
<dbReference type="Proteomes" id="UP000281915">
    <property type="component" value="Unassembled WGS sequence"/>
</dbReference>
<evidence type="ECO:0000256" key="17">
    <source>
        <dbReference type="ARBA" id="ARBA00047614"/>
    </source>
</evidence>
<dbReference type="InterPro" id="IPR011095">
    <property type="entry name" value="Dala_Dala_lig_C"/>
</dbReference>
<organism evidence="28 29">
    <name type="scientific">Brevibacillus panacihumi</name>
    <dbReference type="NCBI Taxonomy" id="497735"/>
    <lineage>
        <taxon>Bacteria</taxon>
        <taxon>Bacillati</taxon>
        <taxon>Bacillota</taxon>
        <taxon>Bacilli</taxon>
        <taxon>Bacillales</taxon>
        <taxon>Paenibacillaceae</taxon>
        <taxon>Brevibacillus</taxon>
    </lineage>
</organism>
<feature type="binding site" evidence="25">
    <location>
        <position position="313"/>
    </location>
    <ligand>
        <name>Mg(2+)</name>
        <dbReference type="ChEBI" id="CHEBI:18420"/>
        <label>2</label>
    </ligand>
</feature>
<comment type="catalytic activity">
    <reaction evidence="17 22">
        <text>2 D-alanine + ATP = D-alanyl-D-alanine + ADP + phosphate + H(+)</text>
        <dbReference type="Rhea" id="RHEA:11224"/>
        <dbReference type="ChEBI" id="CHEBI:15378"/>
        <dbReference type="ChEBI" id="CHEBI:30616"/>
        <dbReference type="ChEBI" id="CHEBI:43474"/>
        <dbReference type="ChEBI" id="CHEBI:57416"/>
        <dbReference type="ChEBI" id="CHEBI:57822"/>
        <dbReference type="ChEBI" id="CHEBI:456216"/>
        <dbReference type="EC" id="6.3.2.4"/>
    </reaction>
</comment>
<feature type="binding site" evidence="25">
    <location>
        <position position="311"/>
    </location>
    <ligand>
        <name>Mg(2+)</name>
        <dbReference type="ChEBI" id="CHEBI:18420"/>
        <label>1</label>
    </ligand>
</feature>
<evidence type="ECO:0000256" key="10">
    <source>
        <dbReference type="ARBA" id="ARBA00022741"/>
    </source>
</evidence>
<evidence type="ECO:0000256" key="15">
    <source>
        <dbReference type="ARBA" id="ARBA00023211"/>
    </source>
</evidence>
<dbReference type="SUPFAM" id="SSF52440">
    <property type="entry name" value="PreATP-grasp domain"/>
    <property type="match status" value="1"/>
</dbReference>
<feature type="domain" description="ATP-grasp" evidence="27">
    <location>
        <begin position="143"/>
        <end position="344"/>
    </location>
</feature>
<accession>A0A3M8D2G0</accession>
<dbReference type="PANTHER" id="PTHR23132:SF25">
    <property type="entry name" value="D-ALANINE--D-ALANINE LIGASE A"/>
    <property type="match status" value="1"/>
</dbReference>
<keyword evidence="16 22" id="KW-0961">Cell wall biogenesis/degradation</keyword>
<keyword evidence="14 22" id="KW-0573">Peptidoglycan synthesis</keyword>
<dbReference type="GO" id="GO:0009252">
    <property type="term" value="P:peptidoglycan biosynthetic process"/>
    <property type="evidence" value="ECO:0007669"/>
    <property type="project" value="UniProtKB-UniRule"/>
</dbReference>
<feature type="active site" evidence="23">
    <location>
        <position position="188"/>
    </location>
</feature>
<evidence type="ECO:0000256" key="21">
    <source>
        <dbReference type="ARBA" id="ARBA00077154"/>
    </source>
</evidence>
<dbReference type="NCBIfam" id="NF000091">
    <property type="entry name" value="D_ala_D_ser_VanG"/>
    <property type="match status" value="1"/>
</dbReference>
<keyword evidence="15 25" id="KW-0464">Manganese</keyword>
<dbReference type="PROSITE" id="PS00844">
    <property type="entry name" value="DALA_DALA_LIGASE_2"/>
    <property type="match status" value="1"/>
</dbReference>
<keyword evidence="12 25" id="KW-0460">Magnesium</keyword>
<comment type="pathway">
    <text evidence="4 22">Cell wall biogenesis; peptidoglycan biosynthesis.</text>
</comment>
<evidence type="ECO:0000256" key="23">
    <source>
        <dbReference type="PIRSR" id="PIRSR039102-1"/>
    </source>
</evidence>
<feature type="binding site" evidence="24">
    <location>
        <begin position="188"/>
        <end position="189"/>
    </location>
    <ligand>
        <name>ATP</name>
        <dbReference type="ChEBI" id="CHEBI:30616"/>
    </ligand>
</feature>
<gene>
    <name evidence="28" type="primary">vanG</name>
    <name evidence="22" type="synonym">ddl</name>
    <name evidence="28" type="ORF">EDM58_06275</name>
</gene>
<evidence type="ECO:0000256" key="13">
    <source>
        <dbReference type="ARBA" id="ARBA00022960"/>
    </source>
</evidence>
<evidence type="ECO:0000256" key="24">
    <source>
        <dbReference type="PIRSR" id="PIRSR039102-2"/>
    </source>
</evidence>
<comment type="function">
    <text evidence="2 22">Cell wall formation.</text>
</comment>
<protein>
    <recommendedName>
        <fullName evidence="19 22">D-alanine--D-alanine ligase</fullName>
        <ecNumber evidence="6 22">6.3.2.4</ecNumber>
    </recommendedName>
    <alternativeName>
        <fullName evidence="21 22">D-Ala-D-Ala ligase</fullName>
    </alternativeName>
    <alternativeName>
        <fullName evidence="20 22">D-alanylalanine synthetase</fullName>
    </alternativeName>
</protein>
<comment type="subcellular location">
    <subcellularLocation>
        <location evidence="3 22">Cytoplasm</location>
    </subcellularLocation>
</comment>
<sequence length="349" mass="38658">MKRKKIAILFGGCSSEYEVSLKSASAVIEHLRDELYEPILIGITRQGEWLRYRGNPDKILADTWFLDENCTPAVVSPSRDVHGIIELYEDCIEKIWIDAALPILHGKNGEDGTVQGLLELAGIPIIGCDTRSSALCMDKELAHTIVRSAGILTPSSVVIRKDTDLDEVEKRTGHLAYPLFVKPARAGSSVGITQVSQKADLLDAVKLAFEHDDKIIVEETVLGFEVGCAIMGNEELIIGEVDEIELSRGFFDYTEKYTLKTAHIHMPARIDPDTAHRIKQTAAAIYRALGCSGFARVDLFVTPDRKLVFNEVNTIPGFTPHSRFPNMLKGAGWSFADMLDHIIELAVRK</sequence>
<dbReference type="InterPro" id="IPR005905">
    <property type="entry name" value="D_ala_D_ala"/>
</dbReference>
<evidence type="ECO:0000256" key="5">
    <source>
        <dbReference type="ARBA" id="ARBA00010871"/>
    </source>
</evidence>
<feature type="binding site" evidence="24">
    <location>
        <begin position="218"/>
        <end position="225"/>
    </location>
    <ligand>
        <name>ATP</name>
        <dbReference type="ChEBI" id="CHEBI:30616"/>
    </ligand>
</feature>
<dbReference type="FunFam" id="3.30.1490.20:FF:000007">
    <property type="entry name" value="D-alanine--D-alanine ligase"/>
    <property type="match status" value="1"/>
</dbReference>
<evidence type="ECO:0000256" key="19">
    <source>
        <dbReference type="ARBA" id="ARBA00068427"/>
    </source>
</evidence>
<dbReference type="InterPro" id="IPR000291">
    <property type="entry name" value="D-Ala_lig_Van_CS"/>
</dbReference>
<evidence type="ECO:0000256" key="16">
    <source>
        <dbReference type="ARBA" id="ARBA00023316"/>
    </source>
</evidence>
<dbReference type="HAMAP" id="MF_00047">
    <property type="entry name" value="Dala_Dala_lig"/>
    <property type="match status" value="1"/>
</dbReference>
<comment type="cofactor">
    <cofactor evidence="1">
        <name>Mn(2+)</name>
        <dbReference type="ChEBI" id="CHEBI:29035"/>
    </cofactor>
</comment>
<dbReference type="SUPFAM" id="SSF56059">
    <property type="entry name" value="Glutathione synthetase ATP-binding domain-like"/>
    <property type="match status" value="1"/>
</dbReference>
<feature type="binding site" evidence="24">
    <location>
        <begin position="180"/>
        <end position="182"/>
    </location>
    <ligand>
        <name>ATP</name>
        <dbReference type="ChEBI" id="CHEBI:30616"/>
    </ligand>
</feature>
<dbReference type="Gene3D" id="3.30.1490.20">
    <property type="entry name" value="ATP-grasp fold, A domain"/>
    <property type="match status" value="1"/>
</dbReference>
<keyword evidence="11 26" id="KW-0067">ATP-binding</keyword>
<comment type="pathway">
    <text evidence="18">Glycan biosynthesis.</text>
</comment>
<evidence type="ECO:0000256" key="9">
    <source>
        <dbReference type="ARBA" id="ARBA00022723"/>
    </source>
</evidence>
<dbReference type="RefSeq" id="WP_122912587.1">
    <property type="nucleotide sequence ID" value="NZ_RHHT01000010.1"/>
</dbReference>
<evidence type="ECO:0000256" key="1">
    <source>
        <dbReference type="ARBA" id="ARBA00001936"/>
    </source>
</evidence>
<evidence type="ECO:0000256" key="14">
    <source>
        <dbReference type="ARBA" id="ARBA00022984"/>
    </source>
</evidence>
<dbReference type="InterPro" id="IPR011761">
    <property type="entry name" value="ATP-grasp"/>
</dbReference>
<dbReference type="GO" id="GO:0005524">
    <property type="term" value="F:ATP binding"/>
    <property type="evidence" value="ECO:0007669"/>
    <property type="project" value="UniProtKB-UniRule"/>
</dbReference>
<evidence type="ECO:0000256" key="11">
    <source>
        <dbReference type="ARBA" id="ARBA00022840"/>
    </source>
</evidence>
<dbReference type="GO" id="GO:0005829">
    <property type="term" value="C:cytosol"/>
    <property type="evidence" value="ECO:0007669"/>
    <property type="project" value="TreeGrafter"/>
</dbReference>
<evidence type="ECO:0000256" key="26">
    <source>
        <dbReference type="PROSITE-ProRule" id="PRU00409"/>
    </source>
</evidence>
<evidence type="ECO:0000256" key="18">
    <source>
        <dbReference type="ARBA" id="ARBA00060592"/>
    </source>
</evidence>
<evidence type="ECO:0000259" key="27">
    <source>
        <dbReference type="PROSITE" id="PS50975"/>
    </source>
</evidence>
<evidence type="ECO:0000256" key="8">
    <source>
        <dbReference type="ARBA" id="ARBA00022598"/>
    </source>
</evidence>
<dbReference type="FunFam" id="3.30.470.20:FF:000008">
    <property type="entry name" value="D-alanine--D-alanine ligase"/>
    <property type="match status" value="1"/>
</dbReference>
<feature type="binding site" evidence="24">
    <location>
        <position position="139"/>
    </location>
    <ligand>
        <name>ATP</name>
        <dbReference type="ChEBI" id="CHEBI:30616"/>
    </ligand>
</feature>
<keyword evidence="8 22" id="KW-0436">Ligase</keyword>
<dbReference type="PROSITE" id="PS50975">
    <property type="entry name" value="ATP_GRASP"/>
    <property type="match status" value="1"/>
</dbReference>
<evidence type="ECO:0000256" key="7">
    <source>
        <dbReference type="ARBA" id="ARBA00022490"/>
    </source>
</evidence>
<dbReference type="NCBIfam" id="NF002378">
    <property type="entry name" value="PRK01372.1"/>
    <property type="match status" value="1"/>
</dbReference>
<evidence type="ECO:0000313" key="28">
    <source>
        <dbReference type="EMBL" id="RNB82260.1"/>
    </source>
</evidence>
<comment type="caution">
    <text evidence="28">The sequence shown here is derived from an EMBL/GenBank/DDBJ whole genome shotgun (WGS) entry which is preliminary data.</text>
</comment>
<evidence type="ECO:0000256" key="22">
    <source>
        <dbReference type="HAMAP-Rule" id="MF_00047"/>
    </source>
</evidence>
<dbReference type="Pfam" id="PF01820">
    <property type="entry name" value="Dala_Dala_lig_N"/>
    <property type="match status" value="1"/>
</dbReference>
<feature type="binding site" evidence="24">
    <location>
        <begin position="310"/>
        <end position="311"/>
    </location>
    <ligand>
        <name>ATP</name>
        <dbReference type="ChEBI" id="CHEBI:30616"/>
    </ligand>
</feature>
<evidence type="ECO:0000256" key="2">
    <source>
        <dbReference type="ARBA" id="ARBA00003921"/>
    </source>
</evidence>
<evidence type="ECO:0000313" key="29">
    <source>
        <dbReference type="Proteomes" id="UP000281915"/>
    </source>
</evidence>
<proteinExistence type="inferred from homology"/>
<dbReference type="PIRSF" id="PIRSF039102">
    <property type="entry name" value="Ddl/VanB"/>
    <property type="match status" value="1"/>
</dbReference>
<name>A0A3M8D2G0_9BACL</name>
<dbReference type="NCBIfam" id="TIGR01205">
    <property type="entry name" value="D_ala_D_alaTIGR"/>
    <property type="match status" value="1"/>
</dbReference>
<keyword evidence="13 22" id="KW-0133">Cell shape</keyword>
<dbReference type="InterPro" id="IPR016185">
    <property type="entry name" value="PreATP-grasp_dom_sf"/>
</dbReference>
<dbReference type="GO" id="GO:0008716">
    <property type="term" value="F:D-alanine-D-alanine ligase activity"/>
    <property type="evidence" value="ECO:0007669"/>
    <property type="project" value="UniProtKB-UniRule"/>
</dbReference>
<evidence type="ECO:0000256" key="12">
    <source>
        <dbReference type="ARBA" id="ARBA00022842"/>
    </source>
</evidence>
<dbReference type="EC" id="6.3.2.4" evidence="6 22"/>
<dbReference type="Pfam" id="PF07478">
    <property type="entry name" value="Dala_Dala_lig_C"/>
    <property type="match status" value="1"/>
</dbReference>
<dbReference type="EMBL" id="RHHT01000010">
    <property type="protein sequence ID" value="RNB82260.1"/>
    <property type="molecule type" value="Genomic_DNA"/>
</dbReference>